<protein>
    <recommendedName>
        <fullName evidence="2 5">Cell shape-determining protein MreC</fullName>
    </recommendedName>
    <alternativeName>
        <fullName evidence="4 5">Cell shape protein MreC</fullName>
    </alternativeName>
</protein>
<reference evidence="8" key="1">
    <citation type="journal article" date="2019" name="Int. J. Syst. Evol. Microbiol.">
        <title>The Global Catalogue of Microorganisms (GCM) 10K type strain sequencing project: providing services to taxonomists for standard genome sequencing and annotation.</title>
        <authorList>
            <consortium name="The Broad Institute Genomics Platform"/>
            <consortium name="The Broad Institute Genome Sequencing Center for Infectious Disease"/>
            <person name="Wu L."/>
            <person name="Ma J."/>
        </authorList>
    </citation>
    <scope>NUCLEOTIDE SEQUENCE [LARGE SCALE GENOMIC DNA]</scope>
    <source>
        <strain evidence="8">CGMCC 1.10832</strain>
    </source>
</reference>
<evidence type="ECO:0000256" key="2">
    <source>
        <dbReference type="ARBA" id="ARBA00013855"/>
    </source>
</evidence>
<dbReference type="Gene3D" id="2.40.10.340">
    <property type="entry name" value="Rod shape-determining protein MreC, domain 1"/>
    <property type="match status" value="1"/>
</dbReference>
<dbReference type="EMBL" id="BMEC01000018">
    <property type="protein sequence ID" value="GGC53466.1"/>
    <property type="molecule type" value="Genomic_DNA"/>
</dbReference>
<keyword evidence="3 5" id="KW-0133">Cell shape</keyword>
<dbReference type="InterPro" id="IPR007221">
    <property type="entry name" value="MreC"/>
</dbReference>
<dbReference type="InterPro" id="IPR055342">
    <property type="entry name" value="MreC_beta-barrel_core"/>
</dbReference>
<organism evidence="7 8">
    <name type="scientific">Marivirga lumbricoides</name>
    <dbReference type="NCBI Taxonomy" id="1046115"/>
    <lineage>
        <taxon>Bacteria</taxon>
        <taxon>Pseudomonadati</taxon>
        <taxon>Bacteroidota</taxon>
        <taxon>Cytophagia</taxon>
        <taxon>Cytophagales</taxon>
        <taxon>Marivirgaceae</taxon>
        <taxon>Marivirga</taxon>
    </lineage>
</organism>
<sequence>MRRLFQFIYQYRAFFLFLVLELVSGWLVVNHNNYISASYFNSSSAIAGNVYDSRQNIQDYFQLKQVNQNLADENEQLRNQLALKQPMLDTSQFKTPVYLSGQYDYTMAKVVNNSVSRFRNYFTLNKGRNDGIEEGMGVVNSLGLVGKIKSVSNNFSTGYSALHVNLLVSALIDETQTLCTATWDGTDPTKMKLKYVPRHVQVKKEMDVVTSGFNSIFPEGVKIGEVDTVFIQKNATFYDITLKVAVDFQSLDYVYVIGNKLKQEKDSLEQSIEVLND</sequence>
<accession>A0ABQ1N8N0</accession>
<name>A0ABQ1N8N0_9BACT</name>
<dbReference type="InterPro" id="IPR042175">
    <property type="entry name" value="Cell/Rod_MreC_2"/>
</dbReference>
<gene>
    <name evidence="7" type="ORF">GCM10011506_43870</name>
</gene>
<comment type="function">
    <text evidence="5">Involved in formation and maintenance of cell shape.</text>
</comment>
<dbReference type="PANTHER" id="PTHR34138">
    <property type="entry name" value="CELL SHAPE-DETERMINING PROTEIN MREC"/>
    <property type="match status" value="1"/>
</dbReference>
<evidence type="ECO:0000256" key="1">
    <source>
        <dbReference type="ARBA" id="ARBA00009369"/>
    </source>
</evidence>
<evidence type="ECO:0000256" key="5">
    <source>
        <dbReference type="PIRNR" id="PIRNR038471"/>
    </source>
</evidence>
<evidence type="ECO:0000313" key="7">
    <source>
        <dbReference type="EMBL" id="GGC53466.1"/>
    </source>
</evidence>
<dbReference type="Proteomes" id="UP000636010">
    <property type="component" value="Unassembled WGS sequence"/>
</dbReference>
<dbReference type="RefSeq" id="WP_188467490.1">
    <property type="nucleotide sequence ID" value="NZ_BAABHU010000018.1"/>
</dbReference>
<evidence type="ECO:0000313" key="8">
    <source>
        <dbReference type="Proteomes" id="UP000636010"/>
    </source>
</evidence>
<comment type="caution">
    <text evidence="7">The sequence shown here is derived from an EMBL/GenBank/DDBJ whole genome shotgun (WGS) entry which is preliminary data.</text>
</comment>
<feature type="domain" description="Rod shape-determining protein MreC beta-barrel core" evidence="6">
    <location>
        <begin position="110"/>
        <end position="257"/>
    </location>
</feature>
<dbReference type="PIRSF" id="PIRSF038471">
    <property type="entry name" value="MreC"/>
    <property type="match status" value="1"/>
</dbReference>
<evidence type="ECO:0000256" key="3">
    <source>
        <dbReference type="ARBA" id="ARBA00022960"/>
    </source>
</evidence>
<evidence type="ECO:0000259" key="6">
    <source>
        <dbReference type="Pfam" id="PF04085"/>
    </source>
</evidence>
<dbReference type="InterPro" id="IPR042177">
    <property type="entry name" value="Cell/Rod_1"/>
</dbReference>
<keyword evidence="8" id="KW-1185">Reference proteome</keyword>
<evidence type="ECO:0000256" key="4">
    <source>
        <dbReference type="ARBA" id="ARBA00032089"/>
    </source>
</evidence>
<dbReference type="PANTHER" id="PTHR34138:SF1">
    <property type="entry name" value="CELL SHAPE-DETERMINING PROTEIN MREC"/>
    <property type="match status" value="1"/>
</dbReference>
<comment type="similarity">
    <text evidence="1 5">Belongs to the MreC family.</text>
</comment>
<proteinExistence type="inferred from homology"/>
<dbReference type="Gene3D" id="2.40.10.350">
    <property type="entry name" value="Rod shape-determining protein MreC, domain 2"/>
    <property type="match status" value="1"/>
</dbReference>
<dbReference type="Pfam" id="PF04085">
    <property type="entry name" value="MreC"/>
    <property type="match status" value="1"/>
</dbReference>
<dbReference type="NCBIfam" id="NF010532">
    <property type="entry name" value="PRK13922.9-3"/>
    <property type="match status" value="1"/>
</dbReference>